<sequence>MATPATAPNGAAFPGPGVPGPGVPGPGFPGPGSSPGFPGPGSGFPAATGPGQAPEPEPAPAPPRKQWSGFGLLGPRRQRHEVPPEQFESLALPVGDDGIVIGADGQGQPAVLGLHRPSPFNVLLVGGLWTAQVIGLRAVATGARVTVETGRQQMWTSLAQAANNNQQCITLHDVGRVPPQGASVSSPVLVIRDAGMRPPRGRVTAAPWQSVLTLLPYLSPVAPRLMENAGLVGIQRVSPDEAAQIGRIMGLPAVDVSALSTLADGVTLWCTRHARLYVATQPTDAESGLLGTPRRMD</sequence>
<feature type="compositionally biased region" description="Pro residues" evidence="1">
    <location>
        <begin position="16"/>
        <end position="29"/>
    </location>
</feature>
<organism evidence="2 3">
    <name type="scientific">Streptomyces bingchenggensis (strain BCW-1)</name>
    <dbReference type="NCBI Taxonomy" id="749414"/>
    <lineage>
        <taxon>Bacteria</taxon>
        <taxon>Bacillati</taxon>
        <taxon>Actinomycetota</taxon>
        <taxon>Actinomycetes</taxon>
        <taxon>Kitasatosporales</taxon>
        <taxon>Streptomycetaceae</taxon>
        <taxon>Streptomyces</taxon>
    </lineage>
</organism>
<gene>
    <name evidence="2" type="ordered locus">SBI_03393</name>
</gene>
<evidence type="ECO:0000313" key="3">
    <source>
        <dbReference type="Proteomes" id="UP000000377"/>
    </source>
</evidence>
<name>D7CAF7_STRBB</name>
<feature type="compositionally biased region" description="Pro residues" evidence="1">
    <location>
        <begin position="53"/>
        <end position="63"/>
    </location>
</feature>
<dbReference type="RefSeq" id="WP_014175991.1">
    <property type="nucleotide sequence ID" value="NC_016582.1"/>
</dbReference>
<dbReference type="AlphaFoldDB" id="D7CAF7"/>
<dbReference type="HOGENOM" id="CLU_076821_0_0_11"/>
<dbReference type="Proteomes" id="UP000000377">
    <property type="component" value="Chromosome"/>
</dbReference>
<proteinExistence type="predicted"/>
<feature type="region of interest" description="Disordered" evidence="1">
    <location>
        <begin position="1"/>
        <end position="76"/>
    </location>
</feature>
<feature type="compositionally biased region" description="Low complexity" evidence="1">
    <location>
        <begin position="1"/>
        <end position="15"/>
    </location>
</feature>
<feature type="compositionally biased region" description="Low complexity" evidence="1">
    <location>
        <begin position="43"/>
        <end position="52"/>
    </location>
</feature>
<dbReference type="STRING" id="749414.SBI_03393"/>
<keyword evidence="3" id="KW-1185">Reference proteome</keyword>
<evidence type="ECO:0000256" key="1">
    <source>
        <dbReference type="SAM" id="MobiDB-lite"/>
    </source>
</evidence>
<evidence type="ECO:0000313" key="2">
    <source>
        <dbReference type="EMBL" id="ADI06514.1"/>
    </source>
</evidence>
<dbReference type="eggNOG" id="ENOG50335W2">
    <property type="taxonomic scope" value="Bacteria"/>
</dbReference>
<protein>
    <submittedName>
        <fullName evidence="2">Uncharacterized protein</fullName>
    </submittedName>
</protein>
<reference evidence="2 3" key="1">
    <citation type="journal article" date="2010" name="J. Bacteriol.">
        <title>Genome sequence of the milbemycin-producing bacterium Streptomyces bingchenggensis.</title>
        <authorList>
            <person name="Wang X.J."/>
            <person name="Yan Y.J."/>
            <person name="Zhang B."/>
            <person name="An J."/>
            <person name="Wang J.J."/>
            <person name="Tian J."/>
            <person name="Jiang L."/>
            <person name="Chen Y.H."/>
            <person name="Huang S.X."/>
            <person name="Yin M."/>
            <person name="Zhang J."/>
            <person name="Gao A.L."/>
            <person name="Liu C.X."/>
            <person name="Zhu Z.X."/>
            <person name="Xiang W.S."/>
        </authorList>
    </citation>
    <scope>NUCLEOTIDE SEQUENCE [LARGE SCALE GENOMIC DNA]</scope>
    <source>
        <strain evidence="2 3">BCW-1</strain>
    </source>
</reference>
<dbReference type="PATRIC" id="fig|749414.3.peg.3515"/>
<dbReference type="KEGG" id="sbh:SBI_03393"/>
<dbReference type="EMBL" id="CP002047">
    <property type="protein sequence ID" value="ADI06514.1"/>
    <property type="molecule type" value="Genomic_DNA"/>
</dbReference>
<accession>D7CAF7</accession>